<feature type="transmembrane region" description="Helical" evidence="1">
    <location>
        <begin position="61"/>
        <end position="78"/>
    </location>
</feature>
<dbReference type="EMBL" id="BLQM01000474">
    <property type="protein sequence ID" value="GMH91560.1"/>
    <property type="molecule type" value="Genomic_DNA"/>
</dbReference>
<dbReference type="GO" id="GO:0016020">
    <property type="term" value="C:membrane"/>
    <property type="evidence" value="ECO:0007669"/>
    <property type="project" value="UniProtKB-SubCell"/>
</dbReference>
<keyword evidence="1" id="KW-0472">Membrane</keyword>
<dbReference type="Gene3D" id="1.20.120.550">
    <property type="entry name" value="Membrane associated eicosanoid/glutathione metabolism-like domain"/>
    <property type="match status" value="1"/>
</dbReference>
<organism evidence="2 3">
    <name type="scientific">Triparma laevis f. inornata</name>
    <dbReference type="NCBI Taxonomy" id="1714386"/>
    <lineage>
        <taxon>Eukaryota</taxon>
        <taxon>Sar</taxon>
        <taxon>Stramenopiles</taxon>
        <taxon>Ochrophyta</taxon>
        <taxon>Bolidophyceae</taxon>
        <taxon>Parmales</taxon>
        <taxon>Triparmaceae</taxon>
        <taxon>Triparma</taxon>
    </lineage>
</organism>
<sequence length="209" mass="23152">MKDGTAPSTPPTSSLMSFRNMAIVALIFVSGIVAFVFSMCVEDFEKLHVNLDALGLWKPLMASYWCVFIIVAASKVVGKNASKARKAAVVQRMDQYVYEIETSADSSEARPKAVLRYSGLDGEFNRAQRAVNNWQENRDIELCTLMLLSIAVGYYVLIPTIFMFVGRIVFARDYKVAVSKRVPGFVVAQTGNYTAIILLLTFAIKGLTL</sequence>
<feature type="transmembrane region" description="Helical" evidence="1">
    <location>
        <begin position="145"/>
        <end position="170"/>
    </location>
</feature>
<protein>
    <submittedName>
        <fullName evidence="2">Uncharacterized protein</fullName>
    </submittedName>
</protein>
<keyword evidence="1" id="KW-0812">Transmembrane</keyword>
<gene>
    <name evidence="2" type="ORF">TL16_g12092</name>
</gene>
<dbReference type="AlphaFoldDB" id="A0A9W7BPA2"/>
<evidence type="ECO:0000313" key="3">
    <source>
        <dbReference type="Proteomes" id="UP001162640"/>
    </source>
</evidence>
<feature type="transmembrane region" description="Helical" evidence="1">
    <location>
        <begin position="21"/>
        <end position="41"/>
    </location>
</feature>
<dbReference type="Proteomes" id="UP001162640">
    <property type="component" value="Unassembled WGS sequence"/>
</dbReference>
<feature type="transmembrane region" description="Helical" evidence="1">
    <location>
        <begin position="182"/>
        <end position="204"/>
    </location>
</feature>
<evidence type="ECO:0000256" key="1">
    <source>
        <dbReference type="SAM" id="Phobius"/>
    </source>
</evidence>
<comment type="caution">
    <text evidence="2">The sequence shown here is derived from an EMBL/GenBank/DDBJ whole genome shotgun (WGS) entry which is preliminary data.</text>
</comment>
<dbReference type="InterPro" id="IPR023352">
    <property type="entry name" value="MAPEG-like_dom_sf"/>
</dbReference>
<name>A0A9W7BPA2_9STRA</name>
<dbReference type="SUPFAM" id="SSF161084">
    <property type="entry name" value="MAPEG domain-like"/>
    <property type="match status" value="1"/>
</dbReference>
<proteinExistence type="predicted"/>
<evidence type="ECO:0000313" key="2">
    <source>
        <dbReference type="EMBL" id="GMH91560.1"/>
    </source>
</evidence>
<keyword evidence="1" id="KW-1133">Transmembrane helix</keyword>
<accession>A0A9W7BPA2</accession>
<reference evidence="3" key="1">
    <citation type="journal article" date="2023" name="Commun. Biol.">
        <title>Genome analysis of Parmales, the sister group of diatoms, reveals the evolutionary specialization of diatoms from phago-mixotrophs to photoautotrophs.</title>
        <authorList>
            <person name="Ban H."/>
            <person name="Sato S."/>
            <person name="Yoshikawa S."/>
            <person name="Yamada K."/>
            <person name="Nakamura Y."/>
            <person name="Ichinomiya M."/>
            <person name="Sato N."/>
            <person name="Blanc-Mathieu R."/>
            <person name="Endo H."/>
            <person name="Kuwata A."/>
            <person name="Ogata H."/>
        </authorList>
    </citation>
    <scope>NUCLEOTIDE SEQUENCE [LARGE SCALE GENOMIC DNA]</scope>
</reference>